<dbReference type="InterPro" id="IPR036950">
    <property type="entry name" value="PBP_transglycosylase"/>
</dbReference>
<dbReference type="GO" id="GO:0008360">
    <property type="term" value="P:regulation of cell shape"/>
    <property type="evidence" value="ECO:0007669"/>
    <property type="project" value="UniProtKB-KW"/>
</dbReference>
<evidence type="ECO:0000256" key="11">
    <source>
        <dbReference type="ARBA" id="ARBA00023136"/>
    </source>
</evidence>
<gene>
    <name evidence="20" type="ORF">HXA33_03005</name>
</gene>
<evidence type="ECO:0000313" key="21">
    <source>
        <dbReference type="Proteomes" id="UP001057753"/>
    </source>
</evidence>
<dbReference type="GO" id="GO:0009252">
    <property type="term" value="P:peptidoglycan biosynthetic process"/>
    <property type="evidence" value="ECO:0007669"/>
    <property type="project" value="UniProtKB-KW"/>
</dbReference>
<feature type="region of interest" description="Disordered" evidence="16">
    <location>
        <begin position="807"/>
        <end position="835"/>
    </location>
</feature>
<evidence type="ECO:0000256" key="5">
    <source>
        <dbReference type="ARBA" id="ARBA00022679"/>
    </source>
</evidence>
<dbReference type="Pfam" id="PF00912">
    <property type="entry name" value="Transgly"/>
    <property type="match status" value="1"/>
</dbReference>
<feature type="transmembrane region" description="Helical" evidence="17">
    <location>
        <begin position="30"/>
        <end position="58"/>
    </location>
</feature>
<keyword evidence="21" id="KW-1185">Reference proteome</keyword>
<evidence type="ECO:0000256" key="12">
    <source>
        <dbReference type="ARBA" id="ARBA00023268"/>
    </source>
</evidence>
<keyword evidence="2" id="KW-0121">Carboxypeptidase</keyword>
<evidence type="ECO:0000259" key="19">
    <source>
        <dbReference type="Pfam" id="PF00912"/>
    </source>
</evidence>
<name>A0A9Q4AZV2_SALAG</name>
<organism evidence="20 21">
    <name type="scientific">Salipaludibacillus agaradhaerens</name>
    <name type="common">Bacillus agaradhaerens</name>
    <dbReference type="NCBI Taxonomy" id="76935"/>
    <lineage>
        <taxon>Bacteria</taxon>
        <taxon>Bacillati</taxon>
        <taxon>Bacillota</taxon>
        <taxon>Bacilli</taxon>
        <taxon>Bacillales</taxon>
        <taxon>Bacillaceae</taxon>
    </lineage>
</organism>
<dbReference type="GO" id="GO:0030288">
    <property type="term" value="C:outer membrane-bounded periplasmic space"/>
    <property type="evidence" value="ECO:0007669"/>
    <property type="project" value="TreeGrafter"/>
</dbReference>
<accession>A0A9Q4AZV2</accession>
<keyword evidence="11 17" id="KW-0472">Membrane</keyword>
<keyword evidence="6 17" id="KW-0812">Transmembrane</keyword>
<feature type="region of interest" description="Disordered" evidence="16">
    <location>
        <begin position="894"/>
        <end position="996"/>
    </location>
</feature>
<comment type="caution">
    <text evidence="20">The sequence shown here is derived from an EMBL/GenBank/DDBJ whole genome shotgun (WGS) entry which is preliminary data.</text>
</comment>
<keyword evidence="9" id="KW-0573">Peptidoglycan synthesis</keyword>
<keyword evidence="8" id="KW-0133">Cell shape</keyword>
<evidence type="ECO:0000256" key="15">
    <source>
        <dbReference type="ARBA" id="ARBA00049902"/>
    </source>
</evidence>
<feature type="compositionally biased region" description="Low complexity" evidence="16">
    <location>
        <begin position="961"/>
        <end position="977"/>
    </location>
</feature>
<keyword evidence="4" id="KW-0328">Glycosyltransferase</keyword>
<evidence type="ECO:0000256" key="4">
    <source>
        <dbReference type="ARBA" id="ARBA00022676"/>
    </source>
</evidence>
<dbReference type="GO" id="GO:0008658">
    <property type="term" value="F:penicillin binding"/>
    <property type="evidence" value="ECO:0007669"/>
    <property type="project" value="InterPro"/>
</dbReference>
<keyword evidence="5" id="KW-0808">Transferase</keyword>
<dbReference type="AlphaFoldDB" id="A0A9Q4AZV2"/>
<evidence type="ECO:0000256" key="3">
    <source>
        <dbReference type="ARBA" id="ARBA00022670"/>
    </source>
</evidence>
<dbReference type="InterPro" id="IPR023346">
    <property type="entry name" value="Lysozyme-like_dom_sf"/>
</dbReference>
<feature type="compositionally biased region" description="Acidic residues" evidence="16">
    <location>
        <begin position="905"/>
        <end position="934"/>
    </location>
</feature>
<comment type="catalytic activity">
    <reaction evidence="14">
        <text>Preferential cleavage: (Ac)2-L-Lys-D-Ala-|-D-Ala. Also transpeptidation of peptidyl-alanyl moieties that are N-acyl substituents of D-alanine.</text>
        <dbReference type="EC" id="3.4.16.4"/>
    </reaction>
</comment>
<comment type="catalytic activity">
    <reaction evidence="15">
        <text>[GlcNAc-(1-&gt;4)-Mur2Ac(oyl-L-Ala-gamma-D-Glu-L-Lys-D-Ala-D-Ala)](n)-di-trans,octa-cis-undecaprenyl diphosphate + beta-D-GlcNAc-(1-&gt;4)-Mur2Ac(oyl-L-Ala-gamma-D-Glu-L-Lys-D-Ala-D-Ala)-di-trans,octa-cis-undecaprenyl diphosphate = [GlcNAc-(1-&gt;4)-Mur2Ac(oyl-L-Ala-gamma-D-Glu-L-Lys-D-Ala-D-Ala)](n+1)-di-trans,octa-cis-undecaprenyl diphosphate + di-trans,octa-cis-undecaprenyl diphosphate + H(+)</text>
        <dbReference type="Rhea" id="RHEA:23708"/>
        <dbReference type="Rhea" id="RHEA-COMP:9602"/>
        <dbReference type="Rhea" id="RHEA-COMP:9603"/>
        <dbReference type="ChEBI" id="CHEBI:15378"/>
        <dbReference type="ChEBI" id="CHEBI:58405"/>
        <dbReference type="ChEBI" id="CHEBI:60033"/>
        <dbReference type="ChEBI" id="CHEBI:78435"/>
        <dbReference type="EC" id="2.4.99.28"/>
    </reaction>
</comment>
<dbReference type="GO" id="GO:0071555">
    <property type="term" value="P:cell wall organization"/>
    <property type="evidence" value="ECO:0007669"/>
    <property type="project" value="UniProtKB-KW"/>
</dbReference>
<evidence type="ECO:0000256" key="13">
    <source>
        <dbReference type="ARBA" id="ARBA00023316"/>
    </source>
</evidence>
<evidence type="ECO:0000259" key="18">
    <source>
        <dbReference type="Pfam" id="PF00905"/>
    </source>
</evidence>
<protein>
    <submittedName>
        <fullName evidence="20">Penicillin-binding protein</fullName>
    </submittedName>
</protein>
<dbReference type="PANTHER" id="PTHR32282:SF32">
    <property type="entry name" value="PENICILLIN-BINDING PROTEIN 2A"/>
    <property type="match status" value="1"/>
</dbReference>
<feature type="compositionally biased region" description="Low complexity" evidence="16">
    <location>
        <begin position="935"/>
        <end position="950"/>
    </location>
</feature>
<evidence type="ECO:0000256" key="9">
    <source>
        <dbReference type="ARBA" id="ARBA00022984"/>
    </source>
</evidence>
<reference evidence="20" key="1">
    <citation type="submission" date="2020-06" db="EMBL/GenBank/DDBJ databases">
        <title>Insight into the genomes of haloalkaliphilic bacilli from Kenyan soda lakes.</title>
        <authorList>
            <person name="Mwirichia R."/>
            <person name="Villamizar G.C."/>
            <person name="Poehlein A."/>
            <person name="Mugweru J."/>
            <person name="Kipnyargis A."/>
            <person name="Kiplimo D."/>
            <person name="Orwa P."/>
            <person name="Daniel R."/>
        </authorList>
    </citation>
    <scope>NUCLEOTIDE SEQUENCE</scope>
    <source>
        <strain evidence="20">B1096_S55</strain>
    </source>
</reference>
<dbReference type="SUPFAM" id="SSF56601">
    <property type="entry name" value="beta-lactamase/transpeptidase-like"/>
    <property type="match status" value="1"/>
</dbReference>
<evidence type="ECO:0000313" key="20">
    <source>
        <dbReference type="EMBL" id="MCR6095501.1"/>
    </source>
</evidence>
<keyword evidence="7" id="KW-0378">Hydrolase</keyword>
<keyword evidence="1" id="KW-1003">Cell membrane</keyword>
<evidence type="ECO:0000256" key="7">
    <source>
        <dbReference type="ARBA" id="ARBA00022801"/>
    </source>
</evidence>
<dbReference type="InterPro" id="IPR012338">
    <property type="entry name" value="Beta-lactam/transpept-like"/>
</dbReference>
<sequence length="996" mass="111165">MSDQRFSVKAFLKRKEPQSVIKGVRVTSKVFWNLFLIFSTLALISLFFIGGAAAGYFASLVQDEPIRSFEDIQNDIYDYEEATEIYFANDVYLGDLPSPLERREVNLEDISQHLIDAVIATEDEYFYEHEGIVPKALFRAVYQDFSNADTQTGGSTLTQQLIKNQVLTSDVTHDRKALEILLAIRTENFFEKDEILEAYLNVVPFGRNANGRQVAGAQSAAQGLFGVDASELNVAQSAFIAGLPQSPFAYTPFTSQGEVKEDFEAGLNRMTTVLNRMHSGGYITDEELEEALAYDIRENLTEARASSLEAYPFVTDEVQRRARPILAEVLMEQDGVDLNEIDDEAQRDLMISRYTEEAERALQREGYKIHTTINKDIYDAQQEVIENFSYFAPSRTEIVNDEDGEEVEITRPEEPGSVLIDNSTGAIISFVGGRDYETQNFNHATQAIRHTGSTMKPLLTYAVGFETGVLQPGFITPDTPYTYRANNDNVTNFDNSHRGLMTAREALALSRNVPAVREFAKVDHSIAREALINYGFERFMQEDEPYESTALGTIGMTIEANTSAYSTFGNNGVRQESYMIERIETSDGEVVFEHESEEIDILSPQTNYLMIDMMRDVVSSGGTASQLPSYLNFNSDLYGKTGTSQEIKDSWFVGGNPNITQSIWLGFGDAEPIPQESHGMRYNQRTQMLWAALANAAYEVEPDLMAPSERFEQPDGIVSQSICGISGKLPSDLCREAGFVTTDLFNAKYVPTEEDDSLSRVQYVRVNDDMYKALESTPTEFTKAGVAIKEEYFDFADGDISEYIPDGWDNLVPDKEAPDNGKTPDALRSVSTSGNSISWSTHHEGDVIGYRVYYSSDGSNFSQVDSVRWDESYSYSGSSGYYYVTAVDVAGRESSAGDDVSIGNPDDDEDDDSSNDVGNDDESNSDENENDDNSNNDNNENNNSNNNNNATREDDDDENNDNNSNENNNTDNSNNNENENDNETDNNESNNTNTSN</sequence>
<evidence type="ECO:0000256" key="2">
    <source>
        <dbReference type="ARBA" id="ARBA00022645"/>
    </source>
</evidence>
<evidence type="ECO:0000256" key="17">
    <source>
        <dbReference type="SAM" id="Phobius"/>
    </source>
</evidence>
<keyword evidence="3" id="KW-0645">Protease</keyword>
<dbReference type="GO" id="GO:0008955">
    <property type="term" value="F:peptidoglycan glycosyltransferase activity"/>
    <property type="evidence" value="ECO:0007669"/>
    <property type="project" value="UniProtKB-EC"/>
</dbReference>
<evidence type="ECO:0000256" key="8">
    <source>
        <dbReference type="ARBA" id="ARBA00022960"/>
    </source>
</evidence>
<dbReference type="GO" id="GO:0009002">
    <property type="term" value="F:serine-type D-Ala-D-Ala carboxypeptidase activity"/>
    <property type="evidence" value="ECO:0007669"/>
    <property type="project" value="UniProtKB-EC"/>
</dbReference>
<evidence type="ECO:0000256" key="16">
    <source>
        <dbReference type="SAM" id="MobiDB-lite"/>
    </source>
</evidence>
<dbReference type="Gene3D" id="3.40.710.10">
    <property type="entry name" value="DD-peptidase/beta-lactamase superfamily"/>
    <property type="match status" value="1"/>
</dbReference>
<dbReference type="Gene3D" id="2.60.40.10">
    <property type="entry name" value="Immunoglobulins"/>
    <property type="match status" value="1"/>
</dbReference>
<evidence type="ECO:0000256" key="14">
    <source>
        <dbReference type="ARBA" id="ARBA00034000"/>
    </source>
</evidence>
<dbReference type="InterPro" id="IPR001460">
    <property type="entry name" value="PCN-bd_Tpept"/>
</dbReference>
<dbReference type="SUPFAM" id="SSF53955">
    <property type="entry name" value="Lysozyme-like"/>
    <property type="match status" value="1"/>
</dbReference>
<dbReference type="PANTHER" id="PTHR32282">
    <property type="entry name" value="BINDING PROTEIN TRANSPEPTIDASE, PUTATIVE-RELATED"/>
    <property type="match status" value="1"/>
</dbReference>
<keyword evidence="13" id="KW-0961">Cell wall biogenesis/degradation</keyword>
<dbReference type="Gene3D" id="3.90.1310.40">
    <property type="match status" value="1"/>
</dbReference>
<feature type="domain" description="Glycosyl transferase family 51" evidence="19">
    <location>
        <begin position="99"/>
        <end position="277"/>
    </location>
</feature>
<dbReference type="EMBL" id="JABXYM010000001">
    <property type="protein sequence ID" value="MCR6095501.1"/>
    <property type="molecule type" value="Genomic_DNA"/>
</dbReference>
<dbReference type="GO" id="GO:0006508">
    <property type="term" value="P:proteolysis"/>
    <property type="evidence" value="ECO:0007669"/>
    <property type="project" value="UniProtKB-KW"/>
</dbReference>
<evidence type="ECO:0000256" key="1">
    <source>
        <dbReference type="ARBA" id="ARBA00022475"/>
    </source>
</evidence>
<dbReference type="Gene3D" id="1.10.3810.10">
    <property type="entry name" value="Biosynthetic peptidoglycan transglycosylase-like"/>
    <property type="match status" value="1"/>
</dbReference>
<keyword evidence="10 17" id="KW-1133">Transmembrane helix</keyword>
<feature type="domain" description="Penicillin-binding protein transpeptidase" evidence="18">
    <location>
        <begin position="418"/>
        <end position="657"/>
    </location>
</feature>
<feature type="compositionally biased region" description="Low complexity" evidence="16">
    <location>
        <begin position="987"/>
        <end position="996"/>
    </location>
</feature>
<dbReference type="RefSeq" id="WP_257820269.1">
    <property type="nucleotide sequence ID" value="NZ_JABXYM010000001.1"/>
</dbReference>
<dbReference type="InterPro" id="IPR050396">
    <property type="entry name" value="Glycosyltr_51/Transpeptidase"/>
</dbReference>
<evidence type="ECO:0000256" key="6">
    <source>
        <dbReference type="ARBA" id="ARBA00022692"/>
    </source>
</evidence>
<dbReference type="InterPro" id="IPR001264">
    <property type="entry name" value="Glyco_trans_51"/>
</dbReference>
<proteinExistence type="predicted"/>
<keyword evidence="12" id="KW-0511">Multifunctional enzyme</keyword>
<dbReference type="Pfam" id="PF00905">
    <property type="entry name" value="Transpeptidase"/>
    <property type="match status" value="1"/>
</dbReference>
<evidence type="ECO:0000256" key="10">
    <source>
        <dbReference type="ARBA" id="ARBA00022989"/>
    </source>
</evidence>
<dbReference type="InterPro" id="IPR013783">
    <property type="entry name" value="Ig-like_fold"/>
</dbReference>
<dbReference type="Proteomes" id="UP001057753">
    <property type="component" value="Unassembled WGS sequence"/>
</dbReference>